<dbReference type="GO" id="GO:0032259">
    <property type="term" value="P:methylation"/>
    <property type="evidence" value="ECO:0007669"/>
    <property type="project" value="UniProtKB-KW"/>
</dbReference>
<feature type="domain" description="Methyltransferase FkbM" evidence="1">
    <location>
        <begin position="214"/>
        <end position="359"/>
    </location>
</feature>
<dbReference type="GO" id="GO:0008168">
    <property type="term" value="F:methyltransferase activity"/>
    <property type="evidence" value="ECO:0007669"/>
    <property type="project" value="UniProtKB-KW"/>
</dbReference>
<dbReference type="AlphaFoldDB" id="A0AAX2RIC1"/>
<dbReference type="InterPro" id="IPR029063">
    <property type="entry name" value="SAM-dependent_MTases_sf"/>
</dbReference>
<dbReference type="SUPFAM" id="SSF53335">
    <property type="entry name" value="S-adenosyl-L-methionine-dependent methyltransferases"/>
    <property type="match status" value="1"/>
</dbReference>
<name>A0AAX2RIC1_BURCE</name>
<evidence type="ECO:0000313" key="2">
    <source>
        <dbReference type="EMBL" id="TEU39052.1"/>
    </source>
</evidence>
<dbReference type="InterPro" id="IPR052514">
    <property type="entry name" value="SAM-dependent_MTase"/>
</dbReference>
<dbReference type="Proteomes" id="UP000298234">
    <property type="component" value="Unassembled WGS sequence"/>
</dbReference>
<evidence type="ECO:0000259" key="1">
    <source>
        <dbReference type="Pfam" id="PF05050"/>
    </source>
</evidence>
<comment type="caution">
    <text evidence="2">The sequence shown here is derived from an EMBL/GenBank/DDBJ whole genome shotgun (WGS) entry which is preliminary data.</text>
</comment>
<gene>
    <name evidence="2" type="ORF">E3D37_31005</name>
</gene>
<sequence length="396" mass="43873">MRDAFLALTLTAGLMPNLGCVRILIYDLNTRVTDPPDRPRFASSGPIDSIHRIPDVSVESTACHVAIRGCRAQRGALTRAHWPPTRANSTNCPGLPNLFNVLNRQRVARINAFSGRGPIGSGGHAFPSSMKSTKAAMNNWKFVPVESLVSEDALTRAQAFDLDRHVVETTVRGLTFRWLAPSKRLLWMAAGLEYIEPELLDWIDRLPPGSVYYDFGASNGIFALYAAKRGLKVIAIEPDPSNYFLLSWNAYLNAQDGLDLQAFNVAASDRFAVDRLFIRKMELGAHEKIVGQPSLVSGETFAPNHVHAIQVVHFDRWREQFGLPQAEYVKIDVDGHEVPLIDGAAQGLGACRQLLIEIEDAKMDLLTHRLGELGLTIASKHPVQNYAGLWNCIFVR</sequence>
<protein>
    <submittedName>
        <fullName evidence="2">FkbM family methyltransferase</fullName>
    </submittedName>
</protein>
<dbReference type="PANTHER" id="PTHR34203">
    <property type="entry name" value="METHYLTRANSFERASE, FKBM FAMILY PROTEIN"/>
    <property type="match status" value="1"/>
</dbReference>
<organism evidence="2 3">
    <name type="scientific">Burkholderia cepacia</name>
    <name type="common">Pseudomonas cepacia</name>
    <dbReference type="NCBI Taxonomy" id="292"/>
    <lineage>
        <taxon>Bacteria</taxon>
        <taxon>Pseudomonadati</taxon>
        <taxon>Pseudomonadota</taxon>
        <taxon>Betaproteobacteria</taxon>
        <taxon>Burkholderiales</taxon>
        <taxon>Burkholderiaceae</taxon>
        <taxon>Burkholderia</taxon>
        <taxon>Burkholderia cepacia complex</taxon>
    </lineage>
</organism>
<evidence type="ECO:0000313" key="3">
    <source>
        <dbReference type="Proteomes" id="UP000298234"/>
    </source>
</evidence>
<dbReference type="Gene3D" id="3.40.50.150">
    <property type="entry name" value="Vaccinia Virus protein VP39"/>
    <property type="match status" value="1"/>
</dbReference>
<keyword evidence="2" id="KW-0489">Methyltransferase</keyword>
<reference evidence="2 3" key="1">
    <citation type="submission" date="2019-03" db="EMBL/GenBank/DDBJ databases">
        <title>Burkholderia cepacia outbreak.</title>
        <authorList>
            <person name="Farzana R."/>
            <person name="Walsh T.R."/>
        </authorList>
    </citation>
    <scope>NUCLEOTIDE SEQUENCE [LARGE SCALE GENOMIC DNA]</scope>
    <source>
        <strain evidence="3">d13</strain>
    </source>
</reference>
<accession>A0AAX2RIC1</accession>
<dbReference type="EMBL" id="SNSQ01000045">
    <property type="protein sequence ID" value="TEU39052.1"/>
    <property type="molecule type" value="Genomic_DNA"/>
</dbReference>
<dbReference type="NCBIfam" id="TIGR01444">
    <property type="entry name" value="fkbM_fam"/>
    <property type="match status" value="1"/>
</dbReference>
<proteinExistence type="predicted"/>
<dbReference type="InterPro" id="IPR006342">
    <property type="entry name" value="FkbM_mtfrase"/>
</dbReference>
<dbReference type="Pfam" id="PF05050">
    <property type="entry name" value="Methyltransf_21"/>
    <property type="match status" value="1"/>
</dbReference>
<keyword evidence="2" id="KW-0808">Transferase</keyword>
<dbReference type="PANTHER" id="PTHR34203:SF15">
    <property type="entry name" value="SLL1173 PROTEIN"/>
    <property type="match status" value="1"/>
</dbReference>